<proteinExistence type="predicted"/>
<reference evidence="1" key="1">
    <citation type="submission" date="2021-01" db="EMBL/GenBank/DDBJ databases">
        <authorList>
            <person name="Corre E."/>
            <person name="Pelletier E."/>
            <person name="Niang G."/>
            <person name="Scheremetjew M."/>
            <person name="Finn R."/>
            <person name="Kale V."/>
            <person name="Holt S."/>
            <person name="Cochrane G."/>
            <person name="Meng A."/>
            <person name="Brown T."/>
            <person name="Cohen L."/>
        </authorList>
    </citation>
    <scope>NUCLEOTIDE SEQUENCE</scope>
    <source>
        <strain evidence="1">CCMP1756</strain>
    </source>
</reference>
<dbReference type="AlphaFoldDB" id="A0A7S3ZX33"/>
<dbReference type="Gene3D" id="3.10.50.40">
    <property type="match status" value="1"/>
</dbReference>
<accession>A0A7S3ZX33</accession>
<protein>
    <recommendedName>
        <fullName evidence="2">Peptidyl-prolyl cis-trans isomerase</fullName>
    </recommendedName>
</protein>
<gene>
    <name evidence="1" type="ORF">PCAL00307_LOCUS11774</name>
</gene>
<dbReference type="GO" id="GO:0003755">
    <property type="term" value="F:peptidyl-prolyl cis-trans isomerase activity"/>
    <property type="evidence" value="ECO:0007669"/>
    <property type="project" value="InterPro"/>
</dbReference>
<dbReference type="Pfam" id="PF13616">
    <property type="entry name" value="Rotamase_3"/>
    <property type="match status" value="1"/>
</dbReference>
<evidence type="ECO:0008006" key="2">
    <source>
        <dbReference type="Google" id="ProtNLM"/>
    </source>
</evidence>
<sequence>MLRGRPGELTFKRGEMAKEFEDVSFTAPVGSLQVVDTQFGSHLIYINARDDADPKVGRGKKSKKQKGFGVRGGFVAPTRTRPSSRLAASKLPPLVEKLQLLVPLGFVAQISFLVASNQISGPENLEEYGRIGTEYLKTNTDFSGPRGEVMRIQSEAQQIWWNNVLRDLEAGRPVKPPITSPYPKYELFKGGS</sequence>
<name>A0A7S3ZX33_9STRA</name>
<dbReference type="InterPro" id="IPR046357">
    <property type="entry name" value="PPIase_dom_sf"/>
</dbReference>
<evidence type="ECO:0000313" key="1">
    <source>
        <dbReference type="EMBL" id="CAE0696338.1"/>
    </source>
</evidence>
<dbReference type="EMBL" id="HBIW01013721">
    <property type="protein sequence ID" value="CAE0696338.1"/>
    <property type="molecule type" value="Transcribed_RNA"/>
</dbReference>
<organism evidence="1">
    <name type="scientific">Pelagomonas calceolata</name>
    <dbReference type="NCBI Taxonomy" id="35677"/>
    <lineage>
        <taxon>Eukaryota</taxon>
        <taxon>Sar</taxon>
        <taxon>Stramenopiles</taxon>
        <taxon>Ochrophyta</taxon>
        <taxon>Pelagophyceae</taxon>
        <taxon>Pelagomonadales</taxon>
        <taxon>Pelagomonadaceae</taxon>
        <taxon>Pelagomonas</taxon>
    </lineage>
</organism>